<keyword evidence="2" id="KW-1185">Reference proteome</keyword>
<dbReference type="EMBL" id="JANHOG010001735">
    <property type="protein sequence ID" value="KAJ3532387.1"/>
    <property type="molecule type" value="Genomic_DNA"/>
</dbReference>
<name>A0ACC1S5E5_9APHY</name>
<dbReference type="Proteomes" id="UP001148662">
    <property type="component" value="Unassembled WGS sequence"/>
</dbReference>
<organism evidence="1 2">
    <name type="scientific">Phlebia brevispora</name>
    <dbReference type="NCBI Taxonomy" id="194682"/>
    <lineage>
        <taxon>Eukaryota</taxon>
        <taxon>Fungi</taxon>
        <taxon>Dikarya</taxon>
        <taxon>Basidiomycota</taxon>
        <taxon>Agaricomycotina</taxon>
        <taxon>Agaricomycetes</taxon>
        <taxon>Polyporales</taxon>
        <taxon>Meruliaceae</taxon>
        <taxon>Phlebia</taxon>
    </lineage>
</organism>
<accession>A0ACC1S5E5</accession>
<protein>
    <submittedName>
        <fullName evidence="1">Uncharacterized protein</fullName>
    </submittedName>
</protein>
<sequence length="216" mass="23061">MQALAGAFVLLTDYFMMVPIATVVGTKYGISNEALIGALCVPLGLGNTIGAPISGAMSDRIIINYRKRRGNQWIPEDRLRTTTPGALVLVPLSILLYGLTIHYVDGTLGLVLICLCLFMNGIGVDFVLSPSAAYNVDILHDRSAEVSAANMAFRNIFISASVAGILPLINALGVAVAYGLVALVAWLAFVLIWLIIQYGEPMRAWVDVGFSTASTN</sequence>
<evidence type="ECO:0000313" key="2">
    <source>
        <dbReference type="Proteomes" id="UP001148662"/>
    </source>
</evidence>
<comment type="caution">
    <text evidence="1">The sequence shown here is derived from an EMBL/GenBank/DDBJ whole genome shotgun (WGS) entry which is preliminary data.</text>
</comment>
<gene>
    <name evidence="1" type="ORF">NM688_g7431</name>
</gene>
<evidence type="ECO:0000313" key="1">
    <source>
        <dbReference type="EMBL" id="KAJ3532387.1"/>
    </source>
</evidence>
<proteinExistence type="predicted"/>
<reference evidence="1" key="1">
    <citation type="submission" date="2022-07" db="EMBL/GenBank/DDBJ databases">
        <title>Genome Sequence of Phlebia brevispora.</title>
        <authorList>
            <person name="Buettner E."/>
        </authorList>
    </citation>
    <scope>NUCLEOTIDE SEQUENCE</scope>
    <source>
        <strain evidence="1">MPL23</strain>
    </source>
</reference>